<dbReference type="Proteomes" id="UP001223520">
    <property type="component" value="Chromosome"/>
</dbReference>
<gene>
    <name evidence="1" type="ORF">QI031_23045</name>
</gene>
<protein>
    <submittedName>
        <fullName evidence="1">Uncharacterized protein</fullName>
    </submittedName>
</protein>
<keyword evidence="2" id="KW-1185">Reference proteome</keyword>
<sequence length="120" mass="14020">MNAIELLRLKQLRFQVASQLVLKEWQPEDLSKPKCPKCHSPGFFTPHQSQDSRVCYCIRCNYYFKEIIATHSCKCAIPGDDKVCYGCPHFQQFMELVDQRLVQLEQLNFVELQDLLPSQP</sequence>
<dbReference type="KEGG" id="hbq:QI031_23045"/>
<accession>A0AAJ6NQ97</accession>
<dbReference type="RefSeq" id="WP_281481939.1">
    <property type="nucleotide sequence ID" value="NZ_CP124543.1"/>
</dbReference>
<reference evidence="1 2" key="1">
    <citation type="journal article" date="2023" name="Limnol Oceanogr Lett">
        <title>Environmental adaptations by the intertidal Antarctic cyanobacterium Halotia branconii CENA392 as revealed using long-read genome sequencing.</title>
        <authorList>
            <person name="Dextro R.B."/>
            <person name="Delbaje E."/>
            <person name="Freitas P.N.N."/>
            <person name="Geraldes V."/>
            <person name="Pinto E."/>
            <person name="Long P.F."/>
            <person name="Fiore M.F."/>
        </authorList>
    </citation>
    <scope>NUCLEOTIDE SEQUENCE [LARGE SCALE GENOMIC DNA]</scope>
    <source>
        <strain evidence="1 2">CENA392</strain>
    </source>
</reference>
<name>A0AAJ6NQ97_9CYAN</name>
<evidence type="ECO:0000313" key="2">
    <source>
        <dbReference type="Proteomes" id="UP001223520"/>
    </source>
</evidence>
<dbReference type="SUPFAM" id="SSF57610">
    <property type="entry name" value="Thyroglobulin type-1 domain"/>
    <property type="match status" value="1"/>
</dbReference>
<organism evidence="1 2">
    <name type="scientific">Halotia branconii CENA392</name>
    <dbReference type="NCBI Taxonomy" id="1539056"/>
    <lineage>
        <taxon>Bacteria</taxon>
        <taxon>Bacillati</taxon>
        <taxon>Cyanobacteriota</taxon>
        <taxon>Cyanophyceae</taxon>
        <taxon>Nostocales</taxon>
        <taxon>Nodulariaceae</taxon>
        <taxon>Halotia</taxon>
    </lineage>
</organism>
<dbReference type="EMBL" id="CP124543">
    <property type="protein sequence ID" value="WGV24620.1"/>
    <property type="molecule type" value="Genomic_DNA"/>
</dbReference>
<dbReference type="AlphaFoldDB" id="A0AAJ6NQ97"/>
<evidence type="ECO:0000313" key="1">
    <source>
        <dbReference type="EMBL" id="WGV24620.1"/>
    </source>
</evidence>
<proteinExistence type="predicted"/>
<dbReference type="InterPro" id="IPR036857">
    <property type="entry name" value="Thyroglobulin_1_sf"/>
</dbReference>